<evidence type="ECO:0000313" key="5">
    <source>
        <dbReference type="Proteomes" id="UP001152795"/>
    </source>
</evidence>
<dbReference type="InterPro" id="IPR001841">
    <property type="entry name" value="Znf_RING"/>
</dbReference>
<evidence type="ECO:0000256" key="3">
    <source>
        <dbReference type="ARBA" id="ARBA00022833"/>
    </source>
</evidence>
<dbReference type="InterPro" id="IPR027370">
    <property type="entry name" value="Znf-RING_euk"/>
</dbReference>
<dbReference type="SMART" id="SM00336">
    <property type="entry name" value="BBOX"/>
    <property type="match status" value="2"/>
</dbReference>
<dbReference type="InterPro" id="IPR047153">
    <property type="entry name" value="TRIM45/56/19-like"/>
</dbReference>
<dbReference type="SUPFAM" id="SSF57850">
    <property type="entry name" value="RING/U-box"/>
    <property type="match status" value="1"/>
</dbReference>
<dbReference type="PROSITE" id="PS00518">
    <property type="entry name" value="ZF_RING_1"/>
    <property type="match status" value="1"/>
</dbReference>
<dbReference type="PROSITE" id="PS50119">
    <property type="entry name" value="ZF_BBOX"/>
    <property type="match status" value="2"/>
</dbReference>
<dbReference type="PANTHER" id="PTHR25462:SF296">
    <property type="entry name" value="MEIOTIC P26, ISOFORM F"/>
    <property type="match status" value="1"/>
</dbReference>
<proteinExistence type="predicted"/>
<dbReference type="GO" id="GO:0008270">
    <property type="term" value="F:zinc ion binding"/>
    <property type="evidence" value="ECO:0007669"/>
    <property type="project" value="UniProtKB-KW"/>
</dbReference>
<comment type="caution">
    <text evidence="4">The sequence shown here is derived from an EMBL/GenBank/DDBJ whole genome shotgun (WGS) entry which is preliminary data.</text>
</comment>
<dbReference type="GO" id="GO:0016874">
    <property type="term" value="F:ligase activity"/>
    <property type="evidence" value="ECO:0007669"/>
    <property type="project" value="UniProtKB-KW"/>
</dbReference>
<dbReference type="Gene3D" id="3.30.160.60">
    <property type="entry name" value="Classic Zinc Finger"/>
    <property type="match status" value="1"/>
</dbReference>
<evidence type="ECO:0000313" key="4">
    <source>
        <dbReference type="EMBL" id="CAB3981165.1"/>
    </source>
</evidence>
<dbReference type="PANTHER" id="PTHR25462">
    <property type="entry name" value="BONUS, ISOFORM C-RELATED"/>
    <property type="match status" value="1"/>
</dbReference>
<dbReference type="InterPro" id="IPR006571">
    <property type="entry name" value="TLDc_dom"/>
</dbReference>
<dbReference type="Pfam" id="PF13445">
    <property type="entry name" value="zf-RING_UBOX"/>
    <property type="match status" value="1"/>
</dbReference>
<dbReference type="Pfam" id="PF00643">
    <property type="entry name" value="zf-B_box"/>
    <property type="match status" value="1"/>
</dbReference>
<reference evidence="4" key="1">
    <citation type="submission" date="2020-04" db="EMBL/GenBank/DDBJ databases">
        <authorList>
            <person name="Alioto T."/>
            <person name="Alioto T."/>
            <person name="Gomez Garrido J."/>
        </authorList>
    </citation>
    <scope>NUCLEOTIDE SEQUENCE</scope>
    <source>
        <strain evidence="4">A484AB</strain>
    </source>
</reference>
<keyword evidence="5" id="KW-1185">Reference proteome</keyword>
<keyword evidence="1" id="KW-0479">Metal-binding</keyword>
<dbReference type="InterPro" id="IPR000315">
    <property type="entry name" value="Znf_B-box"/>
</dbReference>
<dbReference type="InterPro" id="IPR017907">
    <property type="entry name" value="Znf_RING_CS"/>
</dbReference>
<evidence type="ECO:0000256" key="2">
    <source>
        <dbReference type="ARBA" id="ARBA00022771"/>
    </source>
</evidence>
<organism evidence="4 5">
    <name type="scientific">Paramuricea clavata</name>
    <name type="common">Red gorgonian</name>
    <name type="synonym">Violescent sea-whip</name>
    <dbReference type="NCBI Taxonomy" id="317549"/>
    <lineage>
        <taxon>Eukaryota</taxon>
        <taxon>Metazoa</taxon>
        <taxon>Cnidaria</taxon>
        <taxon>Anthozoa</taxon>
        <taxon>Octocorallia</taxon>
        <taxon>Malacalcyonacea</taxon>
        <taxon>Plexauridae</taxon>
        <taxon>Paramuricea</taxon>
    </lineage>
</organism>
<name>A0A6S7FN39_PARCT</name>
<dbReference type="AlphaFoldDB" id="A0A6S7FN39"/>
<dbReference type="SMART" id="SM00184">
    <property type="entry name" value="RING"/>
    <property type="match status" value="1"/>
</dbReference>
<protein>
    <submittedName>
        <fullName evidence="4">E3 ubiquitin- ligase TRIM71-like</fullName>
    </submittedName>
</protein>
<dbReference type="EMBL" id="CACRXK020000358">
    <property type="protein sequence ID" value="CAB3981165.1"/>
    <property type="molecule type" value="Genomic_DNA"/>
</dbReference>
<dbReference type="PROSITE" id="PS50089">
    <property type="entry name" value="ZF_RING_2"/>
    <property type="match status" value="1"/>
</dbReference>
<dbReference type="OrthoDB" id="5990109at2759"/>
<dbReference type="Proteomes" id="UP001152795">
    <property type="component" value="Unassembled WGS sequence"/>
</dbReference>
<sequence length="457" mass="51527">MAASLTSSRSVDEIHNLLLCGVCKKTINEPKILSCSHSFCKACVENLATQDKGNVNGGGKKLNCPTCRSTTTLKPDENVAGLPNHEFILKLLTAVGPNRNQDASVCSHCQNQPSFTICMECEELLCRECYMIHESWTRMQCHIMLSISEIINRDKQQKIGSEKLSCTQHKDVIPKFYCETCKELICTKCVASVHKKPGHTCVAIHEIFRKQQDDVKSKCATINAMLQEGNKALETVNNSKTTYEKTSKDIKVKHTAQKDEIMKTVADGINKILEEKIQEVDKGYDPACQKLSVQAETISNYLQKVQKSLQRTNDVLENSKLEELLSAQKVIDGDIQMLQNERPQNLTTFQVQVENQVSCVETLCVSPLIKELTDKFHVTYLLVPLDTVILKDEVALFQHLLRFLNNRKSPLKLCYRASLHGWSSQDFHKLCDDKAGTVVLVKVGNWIFGGYNDQTWQ</sequence>
<dbReference type="PROSITE" id="PS51886">
    <property type="entry name" value="TLDC"/>
    <property type="match status" value="1"/>
</dbReference>
<dbReference type="Gene3D" id="3.30.40.10">
    <property type="entry name" value="Zinc/RING finger domain, C3HC4 (zinc finger)"/>
    <property type="match status" value="1"/>
</dbReference>
<gene>
    <name evidence="4" type="ORF">PACLA_8A058520</name>
</gene>
<keyword evidence="4" id="KW-0436">Ligase</keyword>
<evidence type="ECO:0000256" key="1">
    <source>
        <dbReference type="ARBA" id="ARBA00022723"/>
    </source>
</evidence>
<dbReference type="Pfam" id="PF07534">
    <property type="entry name" value="TLD"/>
    <property type="match status" value="1"/>
</dbReference>
<keyword evidence="3" id="KW-0862">Zinc</keyword>
<dbReference type="SUPFAM" id="SSF57845">
    <property type="entry name" value="B-box zinc-binding domain"/>
    <property type="match status" value="1"/>
</dbReference>
<dbReference type="InterPro" id="IPR013083">
    <property type="entry name" value="Znf_RING/FYVE/PHD"/>
</dbReference>
<accession>A0A6S7FN39</accession>
<feature type="non-terminal residue" evidence="4">
    <location>
        <position position="457"/>
    </location>
</feature>
<keyword evidence="2" id="KW-0863">Zinc-finger</keyword>